<dbReference type="CDD" id="cd20379">
    <property type="entry name" value="Tudor_dTUD-like"/>
    <property type="match status" value="1"/>
</dbReference>
<feature type="domain" description="Tudor" evidence="2">
    <location>
        <begin position="380"/>
        <end position="466"/>
    </location>
</feature>
<evidence type="ECO:0000256" key="1">
    <source>
        <dbReference type="SAM" id="MobiDB-lite"/>
    </source>
</evidence>
<dbReference type="WBParaSite" id="mrna-Wban_05072">
    <property type="protein sequence ID" value="mrna-Wban_05072"/>
    <property type="gene ID" value="Wban_05072"/>
</dbReference>
<dbReference type="SUPFAM" id="SSF63748">
    <property type="entry name" value="Tudor/PWWP/MBT"/>
    <property type="match status" value="1"/>
</dbReference>
<organism evidence="3 4">
    <name type="scientific">Wuchereria bancrofti</name>
    <dbReference type="NCBI Taxonomy" id="6293"/>
    <lineage>
        <taxon>Eukaryota</taxon>
        <taxon>Metazoa</taxon>
        <taxon>Ecdysozoa</taxon>
        <taxon>Nematoda</taxon>
        <taxon>Chromadorea</taxon>
        <taxon>Rhabditida</taxon>
        <taxon>Spirurina</taxon>
        <taxon>Spiruromorpha</taxon>
        <taxon>Filarioidea</taxon>
        <taxon>Onchocercidae</taxon>
        <taxon>Wuchereria</taxon>
    </lineage>
</organism>
<dbReference type="Pfam" id="PF00567">
    <property type="entry name" value="TUDOR"/>
    <property type="match status" value="1"/>
</dbReference>
<reference evidence="3" key="1">
    <citation type="submission" date="2015-03" db="EMBL/GenBank/DDBJ databases">
        <title>Wuchereria bancrofti Genome Sequencing Papua New Guinea Strain.</title>
        <authorList>
            <person name="Small S.T."/>
            <person name="Serre D."/>
            <person name="Zimmerman P.A."/>
        </authorList>
    </citation>
    <scope>NUCLEOTIDE SEQUENCE [LARGE SCALE GENOMIC DNA]</scope>
    <source>
        <strain evidence="3">pt0022</strain>
    </source>
</reference>
<dbReference type="InterPro" id="IPR002999">
    <property type="entry name" value="Tudor"/>
</dbReference>
<dbReference type="Proteomes" id="UP000093561">
    <property type="component" value="Unassembled WGS sequence"/>
</dbReference>
<proteinExistence type="predicted"/>
<reference evidence="4" key="3">
    <citation type="submission" date="2024-02" db="UniProtKB">
        <authorList>
            <consortium name="WormBaseParasite"/>
        </authorList>
    </citation>
    <scope>IDENTIFICATION</scope>
    <source>
        <strain evidence="4">pt0022</strain>
    </source>
</reference>
<accession>A0AAF5PSX4</accession>
<dbReference type="Gene3D" id="2.30.30.140">
    <property type="match status" value="1"/>
</dbReference>
<evidence type="ECO:0000313" key="3">
    <source>
        <dbReference type="Proteomes" id="UP000093561"/>
    </source>
</evidence>
<name>A0AAF5PSX4_WUCBA</name>
<feature type="region of interest" description="Disordered" evidence="1">
    <location>
        <begin position="687"/>
        <end position="713"/>
    </location>
</feature>
<evidence type="ECO:0000259" key="2">
    <source>
        <dbReference type="Pfam" id="PF00567"/>
    </source>
</evidence>
<sequence length="761" mass="86601">MSDELIKVVNFDGFISHVSDSGEGSEVIIYVAHVVSDDSRMREGGETGAAQDLFSCEDHVNNNDDNFGTVFTIRVGQCVERVAAKDISENERLTKVRLIDKGIDVEVERNALFPSTSRVKIDTDCMCPILVIDAGEEQREVAAQISGRECRCINGNLVVIPSVGLCVKGRLLVSYGNGGYAELKDISLVPADGQDCSKFVMEDISEPNVNISPVPEHTGPFRYHCDSIACRRNALGSSGEKYEQEEYDEIMNAYGNEAYTFTENRFTNQCNNQFDKNSAVVGNGIPFDRRNYDESSPGARFDFDREEMDNMYVMESRPDLPYKQHAFKEYVPYVYPRTMRIRFDKIDSSLADTFSVFEPNIFTTVERILHEGRQRYSTCPQFDMSLVHQLNGVGCLVRASVDSGCRSLCRAEIIKFANSTNRFSVYLVDYGFYKWIKFSDVFDISVINKRDKILYLPVALFHCRLEKCASGIRLQHLEKGGEYEITIKSRDSEGIFNVHIDRIDDDEDTLTNTRDSLVSFNFDGYSNFFAPWCSCSSLQYVSSAFLRAFQRNMEIGEVLRRNSLMSTMITNMPFSTWPGICGIGIPYPMIMPIMMPTIPNFGEIISRNQGNRTFAQFGRGDNARDSFFMNKDMRSSYRRGCDRFWSCEESRYRPIECNREFDYNDSFEESINMQNRNTFGQTLNRNNGCWGRRGERNATNRGRRSGKYGPHISTADLNAAHENFSSDSPEYANPNMELPPRQNQHINRLAGFDKNTTGSES</sequence>
<dbReference type="AlphaFoldDB" id="A0AAF5PSX4"/>
<evidence type="ECO:0000313" key="4">
    <source>
        <dbReference type="WBParaSite" id="mrna-Wban_05072"/>
    </source>
</evidence>
<reference evidence="3" key="2">
    <citation type="journal article" date="2016" name="Mol. Ecol.">
        <title>Population genomics of the filarial nematode parasite Wuchereria bancrofti from mosquitoes.</title>
        <authorList>
            <person name="Small S.T."/>
            <person name="Reimer L.J."/>
            <person name="Tisch D.J."/>
            <person name="King C.L."/>
            <person name="Christensen B.M."/>
            <person name="Siba P.M."/>
            <person name="Kazura J.W."/>
            <person name="Serre D."/>
            <person name="Zimmerman P.A."/>
        </authorList>
    </citation>
    <scope>NUCLEOTIDE SEQUENCE</scope>
    <source>
        <strain evidence="3">pt0022</strain>
    </source>
</reference>
<protein>
    <submittedName>
        <fullName evidence="4">Tudor domain-containing protein</fullName>
    </submittedName>
</protein>